<comment type="caution">
    <text evidence="4">The sequence shown here is derived from an EMBL/GenBank/DDBJ whole genome shotgun (WGS) entry which is preliminary data.</text>
</comment>
<keyword evidence="2 3" id="KW-0040">ANK repeat</keyword>
<feature type="repeat" description="ANK" evidence="3">
    <location>
        <begin position="551"/>
        <end position="583"/>
    </location>
</feature>
<feature type="repeat" description="ANK" evidence="3">
    <location>
        <begin position="517"/>
        <end position="549"/>
    </location>
</feature>
<dbReference type="AlphaFoldDB" id="A0AAV9WQJ5"/>
<dbReference type="InterPro" id="IPR036770">
    <property type="entry name" value="Ankyrin_rpt-contain_sf"/>
</dbReference>
<evidence type="ECO:0000313" key="5">
    <source>
        <dbReference type="Proteomes" id="UP001370758"/>
    </source>
</evidence>
<dbReference type="Pfam" id="PF12796">
    <property type="entry name" value="Ank_2"/>
    <property type="match status" value="2"/>
</dbReference>
<feature type="repeat" description="ANK" evidence="3">
    <location>
        <begin position="481"/>
        <end position="513"/>
    </location>
</feature>
<keyword evidence="1" id="KW-0677">Repeat</keyword>
<accession>A0AAV9WQJ5</accession>
<evidence type="ECO:0000256" key="2">
    <source>
        <dbReference type="ARBA" id="ARBA00023043"/>
    </source>
</evidence>
<dbReference type="PROSITE" id="PS50297">
    <property type="entry name" value="ANK_REP_REGION"/>
    <property type="match status" value="5"/>
</dbReference>
<dbReference type="SUPFAM" id="SSF48403">
    <property type="entry name" value="Ankyrin repeat"/>
    <property type="match status" value="1"/>
</dbReference>
<proteinExistence type="predicted"/>
<dbReference type="PANTHER" id="PTHR24171:SF10">
    <property type="entry name" value="ANKYRIN REPEAT DOMAIN-CONTAINING PROTEIN 29-LIKE"/>
    <property type="match status" value="1"/>
</dbReference>
<evidence type="ECO:0000313" key="4">
    <source>
        <dbReference type="EMBL" id="KAK6512254.1"/>
    </source>
</evidence>
<gene>
    <name evidence="4" type="ORF">TWF481_001144</name>
</gene>
<dbReference type="PROSITE" id="PS50088">
    <property type="entry name" value="ANK_REPEAT"/>
    <property type="match status" value="6"/>
</dbReference>
<protein>
    <submittedName>
        <fullName evidence="4">Uncharacterized protein</fullName>
    </submittedName>
</protein>
<feature type="repeat" description="ANK" evidence="3">
    <location>
        <begin position="617"/>
        <end position="649"/>
    </location>
</feature>
<evidence type="ECO:0000256" key="3">
    <source>
        <dbReference type="PROSITE-ProRule" id="PRU00023"/>
    </source>
</evidence>
<evidence type="ECO:0000256" key="1">
    <source>
        <dbReference type="ARBA" id="ARBA00022737"/>
    </source>
</evidence>
<dbReference type="Pfam" id="PF00023">
    <property type="entry name" value="Ank"/>
    <property type="match status" value="1"/>
</dbReference>
<sequence>MASKKNRGTYRAVGLNEKTTEDDLRNALMNALTPEERKTMSISKLCLAPSPTEPHNKSQTAIFKVQGGTPKFLEKIDSVRHAHINEPNDEYGEIEIDSDFWGLTQLYPTTGDIRLDIVALSGLNAHAYGSWSGPTEKNPMWLHDFLSRENGLGPHCRSMIYGYNAKTADSSTHDTGMYAEDLLHELNKARATPEAFTRGSWDDEFNEIHNSIIRIMCFGVPYRGIDLEDVGRQIESNLEKFHQGSLLLRDIQYEGGKVTTHTKMFGRLLKLRKTRLASFFETRSTKKVEAKKDENGKDTGEFARIGKFTQVVPEESAKLGLATDFEDNFSTDGDHSTIVKFTNTHNRTYITITGILRGIVKSGRDEVRQKIAVAKEEKKQQTDTAERVTSGLNAAAGKLNWSPEEQKYRCNQMLRLAAHADLYTTIEKLLDHGADPNIQIGDPKYDRFQNVPWIFDLNNGSAQAGTDAKDHQRAIADVLKSDDTPLALATKQGNIRVVRLLLGRGANPNLPCSAFEDGETPLHEASKLRQDEIARLLLQNGANPDVKTDTFEVTPLHEAASSGSAAVALVLISFKADVHAKKLSGDTPLHIAADEGYQGLISCLRDNGADVAARNEDGSTPIHLAAQNGHALAVDALLYEKGRLNVVDIKNDDGETALYCAIASKKPETVKKLLEHGARRTNLKDFGPLVNGLDDKNREKIEALLDNY</sequence>
<feature type="repeat" description="ANK" evidence="3">
    <location>
        <begin position="653"/>
        <end position="685"/>
    </location>
</feature>
<dbReference type="SMART" id="SM00248">
    <property type="entry name" value="ANK"/>
    <property type="match status" value="7"/>
</dbReference>
<organism evidence="4 5">
    <name type="scientific">Arthrobotrys musiformis</name>
    <dbReference type="NCBI Taxonomy" id="47236"/>
    <lineage>
        <taxon>Eukaryota</taxon>
        <taxon>Fungi</taxon>
        <taxon>Dikarya</taxon>
        <taxon>Ascomycota</taxon>
        <taxon>Pezizomycotina</taxon>
        <taxon>Orbiliomycetes</taxon>
        <taxon>Orbiliales</taxon>
        <taxon>Orbiliaceae</taxon>
        <taxon>Arthrobotrys</taxon>
    </lineage>
</organism>
<feature type="repeat" description="ANK" evidence="3">
    <location>
        <begin position="584"/>
        <end position="616"/>
    </location>
</feature>
<dbReference type="InterPro" id="IPR002110">
    <property type="entry name" value="Ankyrin_rpt"/>
</dbReference>
<dbReference type="Gene3D" id="1.25.40.20">
    <property type="entry name" value="Ankyrin repeat-containing domain"/>
    <property type="match status" value="2"/>
</dbReference>
<reference evidence="4 5" key="1">
    <citation type="submission" date="2023-08" db="EMBL/GenBank/DDBJ databases">
        <authorList>
            <person name="Palmer J.M."/>
        </authorList>
    </citation>
    <scope>NUCLEOTIDE SEQUENCE [LARGE SCALE GENOMIC DNA]</scope>
    <source>
        <strain evidence="4 5">TWF481</strain>
    </source>
</reference>
<dbReference type="PANTHER" id="PTHR24171">
    <property type="entry name" value="ANKYRIN REPEAT DOMAIN-CONTAINING PROTEIN 39-RELATED"/>
    <property type="match status" value="1"/>
</dbReference>
<keyword evidence="5" id="KW-1185">Reference proteome</keyword>
<name>A0AAV9WQJ5_9PEZI</name>
<dbReference type="Proteomes" id="UP001370758">
    <property type="component" value="Unassembled WGS sequence"/>
</dbReference>
<dbReference type="EMBL" id="JAVHJL010000001">
    <property type="protein sequence ID" value="KAK6512254.1"/>
    <property type="molecule type" value="Genomic_DNA"/>
</dbReference>